<organism evidence="2 3">
    <name type="scientific">Desulfopila aestuarii DSM 18488</name>
    <dbReference type="NCBI Taxonomy" id="1121416"/>
    <lineage>
        <taxon>Bacteria</taxon>
        <taxon>Pseudomonadati</taxon>
        <taxon>Thermodesulfobacteriota</taxon>
        <taxon>Desulfobulbia</taxon>
        <taxon>Desulfobulbales</taxon>
        <taxon>Desulfocapsaceae</taxon>
        <taxon>Desulfopila</taxon>
    </lineage>
</organism>
<dbReference type="PANTHER" id="PTHR21015:SF28">
    <property type="entry name" value="SLL1722 PROTEIN"/>
    <property type="match status" value="1"/>
</dbReference>
<dbReference type="PANTHER" id="PTHR21015">
    <property type="entry name" value="UDP-N-ACETYLGLUCOSAMINE--N-ACETYLMURAMYL-(PENTAPEPTIDE) PYROPHOSPHORYL-UNDECAPRENOL N-ACETYLGLUCOSAMINE TRANSFERASE 1"/>
    <property type="match status" value="1"/>
</dbReference>
<dbReference type="EMBL" id="FRFE01000036">
    <property type="protein sequence ID" value="SHO52485.1"/>
    <property type="molecule type" value="Genomic_DNA"/>
</dbReference>
<dbReference type="InterPro" id="IPR007235">
    <property type="entry name" value="Glyco_trans_28_C"/>
</dbReference>
<proteinExistence type="predicted"/>
<keyword evidence="3" id="KW-1185">Reference proteome</keyword>
<name>A0A1M7YIN2_9BACT</name>
<dbReference type="SUPFAM" id="SSF53756">
    <property type="entry name" value="UDP-Glycosyltransferase/glycogen phosphorylase"/>
    <property type="match status" value="1"/>
</dbReference>
<reference evidence="2 3" key="1">
    <citation type="submission" date="2016-12" db="EMBL/GenBank/DDBJ databases">
        <authorList>
            <person name="Song W.-J."/>
            <person name="Kurnit D.M."/>
        </authorList>
    </citation>
    <scope>NUCLEOTIDE SEQUENCE [LARGE SCALE GENOMIC DNA]</scope>
    <source>
        <strain evidence="2 3">DSM 18488</strain>
    </source>
</reference>
<protein>
    <submittedName>
        <fullName evidence="2">Predicted glycosyl transferase</fullName>
    </submittedName>
</protein>
<dbReference type="Pfam" id="PF04101">
    <property type="entry name" value="Glyco_tran_28_C"/>
    <property type="match status" value="1"/>
</dbReference>
<evidence type="ECO:0000313" key="2">
    <source>
        <dbReference type="EMBL" id="SHO52485.1"/>
    </source>
</evidence>
<accession>A0A1M7YIN2</accession>
<evidence type="ECO:0000259" key="1">
    <source>
        <dbReference type="Pfam" id="PF04101"/>
    </source>
</evidence>
<gene>
    <name evidence="2" type="ORF">SAMN02745220_04588</name>
</gene>
<sequence>MRIAYYCQHVLGIGHFHRSLEICKELAEHHEVRLIVGGPPVDDVPKTITLVQLPGLQMDTDFKNLAPCNSAYSLDEVKKQRGTRLYSFFEKFRPEVFLVELYPFGRKAFRFELDPVLKAIRKGELSPCKCFVSLRDILVERPNDRERFEERVITTLNRLFDGLLVHADDTVITLGETFNRYPDIDVPIHYTGFVTPKSTPQSREKMRHQLSLAANEKLIVVSVGGGNVGEELLVASIAAFKQLNTDKNCRMQLFCGPYCPENTVQRLLLNLPPNAAVDRFSAHFPDWLQAADLSISMAGYNTCMNIVQAGIPALVYPFAQNQEQAFRARRLARKATITILGDTDLTEHTLATHIISMLGRTRYQADINLNGAVGSRLQIERWCQGV</sequence>
<dbReference type="GO" id="GO:0016758">
    <property type="term" value="F:hexosyltransferase activity"/>
    <property type="evidence" value="ECO:0007669"/>
    <property type="project" value="InterPro"/>
</dbReference>
<dbReference type="AlphaFoldDB" id="A0A1M7YIN2"/>
<dbReference type="STRING" id="1121416.SAMN02745220_04588"/>
<keyword evidence="2" id="KW-0808">Transferase</keyword>
<evidence type="ECO:0000313" key="3">
    <source>
        <dbReference type="Proteomes" id="UP000184603"/>
    </source>
</evidence>
<dbReference type="OrthoDB" id="503443at2"/>
<dbReference type="Proteomes" id="UP000184603">
    <property type="component" value="Unassembled WGS sequence"/>
</dbReference>
<dbReference type="RefSeq" id="WP_073616058.1">
    <property type="nucleotide sequence ID" value="NZ_FRFE01000036.1"/>
</dbReference>
<dbReference type="Gene3D" id="3.40.50.2000">
    <property type="entry name" value="Glycogen Phosphorylase B"/>
    <property type="match status" value="1"/>
</dbReference>
<feature type="domain" description="Glycosyl transferase family 28 C-terminal" evidence="1">
    <location>
        <begin position="220"/>
        <end position="357"/>
    </location>
</feature>